<evidence type="ECO:0000313" key="2">
    <source>
        <dbReference type="Proteomes" id="UP001295794"/>
    </source>
</evidence>
<dbReference type="AlphaFoldDB" id="A0AAD2H180"/>
<dbReference type="Proteomes" id="UP001295794">
    <property type="component" value="Unassembled WGS sequence"/>
</dbReference>
<gene>
    <name evidence="1" type="ORF">MYCIT1_LOCUS10164</name>
</gene>
<proteinExistence type="predicted"/>
<keyword evidence="2" id="KW-1185">Reference proteome</keyword>
<name>A0AAD2H180_9AGAR</name>
<comment type="caution">
    <text evidence="1">The sequence shown here is derived from an EMBL/GenBank/DDBJ whole genome shotgun (WGS) entry which is preliminary data.</text>
</comment>
<sequence>MTSSNGKASETSVCRTSVTAAEGSTDAAVQDAVRHQKRLRQTVAACTLGLVSDCFVLRHFL</sequence>
<protein>
    <submittedName>
        <fullName evidence="1">Uncharacterized protein</fullName>
    </submittedName>
</protein>
<accession>A0AAD2H180</accession>
<evidence type="ECO:0000313" key="1">
    <source>
        <dbReference type="EMBL" id="CAK5267553.1"/>
    </source>
</evidence>
<organism evidence="1 2">
    <name type="scientific">Mycena citricolor</name>
    <dbReference type="NCBI Taxonomy" id="2018698"/>
    <lineage>
        <taxon>Eukaryota</taxon>
        <taxon>Fungi</taxon>
        <taxon>Dikarya</taxon>
        <taxon>Basidiomycota</taxon>
        <taxon>Agaricomycotina</taxon>
        <taxon>Agaricomycetes</taxon>
        <taxon>Agaricomycetidae</taxon>
        <taxon>Agaricales</taxon>
        <taxon>Marasmiineae</taxon>
        <taxon>Mycenaceae</taxon>
        <taxon>Mycena</taxon>
    </lineage>
</organism>
<reference evidence="1" key="1">
    <citation type="submission" date="2023-11" db="EMBL/GenBank/DDBJ databases">
        <authorList>
            <person name="De Vega J J."/>
            <person name="De Vega J J."/>
        </authorList>
    </citation>
    <scope>NUCLEOTIDE SEQUENCE</scope>
</reference>
<dbReference type="EMBL" id="CAVNYO010000126">
    <property type="protein sequence ID" value="CAK5267553.1"/>
    <property type="molecule type" value="Genomic_DNA"/>
</dbReference>